<protein>
    <submittedName>
        <fullName evidence="4">DUF2382 domain-containing protein</fullName>
    </submittedName>
</protein>
<dbReference type="Gene3D" id="3.90.50.10">
    <property type="entry name" value="Photosynthetic Reaction Center, subunit H, domain 2"/>
    <property type="match status" value="1"/>
</dbReference>
<sequence>MNTEIRNLLDCHVVGSDGQSIGKVGQVYLNDRTGEPEWVTVRTGFFGMKQTFVPLQDARRSGEEIRVPFDKEMIKGAPNIDVDGRLSLDEETDLYRYYGMQPTDVPRQRPADFDDSGERQGFAAENREGLAAGSPGLMDRPGTGTGTGTGAGLGAGSGMSDMDRSGGLDESDRLIGDTPGTTDEPGLMPGGRTMGMRDDQPRGFTDEPRGFAGETGGFAEDRDIDMTCSEEQLHIGKESRESGRVRLHKYVETENVQESVPLSHEEVVIEREDIRDAGLSGSYEIGAEDREMILHEERPVIGKETVPVERIHVHKQDVQGEEIVEGQIRRERLEIDEEGPARDDGGYGRGDGFPPRR</sequence>
<dbReference type="RefSeq" id="WP_379483087.1">
    <property type="nucleotide sequence ID" value="NZ_JBHMCF010000011.1"/>
</dbReference>
<feature type="region of interest" description="Disordered" evidence="1">
    <location>
        <begin position="173"/>
        <end position="195"/>
    </location>
</feature>
<feature type="region of interest" description="Disordered" evidence="1">
    <location>
        <begin position="125"/>
        <end position="158"/>
    </location>
</feature>
<dbReference type="InterPro" id="IPR027275">
    <property type="entry name" value="PRC-brl_dom"/>
</dbReference>
<gene>
    <name evidence="4" type="ORF">ACFFR3_11740</name>
</gene>
<dbReference type="SUPFAM" id="SSF50346">
    <property type="entry name" value="PRC-barrel domain"/>
    <property type="match status" value="1"/>
</dbReference>
<dbReference type="InterPro" id="IPR014747">
    <property type="entry name" value="Bac_photo_RC_H_C"/>
</dbReference>
<dbReference type="Pfam" id="PF09557">
    <property type="entry name" value="DUF2382"/>
    <property type="match status" value="1"/>
</dbReference>
<comment type="caution">
    <text evidence="4">The sequence shown here is derived from an EMBL/GenBank/DDBJ whole genome shotgun (WGS) entry which is preliminary data.</text>
</comment>
<evidence type="ECO:0000256" key="1">
    <source>
        <dbReference type="SAM" id="MobiDB-lite"/>
    </source>
</evidence>
<dbReference type="InterPro" id="IPR052967">
    <property type="entry name" value="Stress_Response_Assoc"/>
</dbReference>
<evidence type="ECO:0000313" key="5">
    <source>
        <dbReference type="Proteomes" id="UP001589568"/>
    </source>
</evidence>
<dbReference type="InterPro" id="IPR011033">
    <property type="entry name" value="PRC_barrel-like_sf"/>
</dbReference>
<evidence type="ECO:0000259" key="2">
    <source>
        <dbReference type="Pfam" id="PF05239"/>
    </source>
</evidence>
<name>A0ABV5NKB0_9ACTN</name>
<dbReference type="PANTHER" id="PTHR38463">
    <property type="entry name" value="STRESS RESPONSE PROTEIN YSNF"/>
    <property type="match status" value="1"/>
</dbReference>
<feature type="compositionally biased region" description="Gly residues" evidence="1">
    <location>
        <begin position="143"/>
        <end position="157"/>
    </location>
</feature>
<dbReference type="Pfam" id="PF05239">
    <property type="entry name" value="PRC"/>
    <property type="match status" value="1"/>
</dbReference>
<feature type="domain" description="PRC-barrel" evidence="2">
    <location>
        <begin position="5"/>
        <end position="73"/>
    </location>
</feature>
<feature type="compositionally biased region" description="Basic and acidic residues" evidence="1">
    <location>
        <begin position="329"/>
        <end position="346"/>
    </location>
</feature>
<evidence type="ECO:0000259" key="3">
    <source>
        <dbReference type="Pfam" id="PF09557"/>
    </source>
</evidence>
<dbReference type="Proteomes" id="UP001589568">
    <property type="component" value="Unassembled WGS sequence"/>
</dbReference>
<feature type="region of interest" description="Disordered" evidence="1">
    <location>
        <begin position="329"/>
        <end position="357"/>
    </location>
</feature>
<dbReference type="NCBIfam" id="TIGR02271">
    <property type="entry name" value="YsnF/AvaK domain"/>
    <property type="match status" value="1"/>
</dbReference>
<dbReference type="EMBL" id="JBHMCF010000011">
    <property type="protein sequence ID" value="MFB9470184.1"/>
    <property type="molecule type" value="Genomic_DNA"/>
</dbReference>
<dbReference type="PANTHER" id="PTHR38463:SF1">
    <property type="entry name" value="STRESS RESPONSE PROTEIN YSNF"/>
    <property type="match status" value="1"/>
</dbReference>
<keyword evidence="5" id="KW-1185">Reference proteome</keyword>
<evidence type="ECO:0000313" key="4">
    <source>
        <dbReference type="EMBL" id="MFB9470184.1"/>
    </source>
</evidence>
<dbReference type="InterPro" id="IPR019060">
    <property type="entry name" value="DUF2382"/>
</dbReference>
<proteinExistence type="predicted"/>
<reference evidence="4 5" key="1">
    <citation type="submission" date="2024-09" db="EMBL/GenBank/DDBJ databases">
        <authorList>
            <person name="Sun Q."/>
            <person name="Mori K."/>
        </authorList>
    </citation>
    <scope>NUCLEOTIDE SEQUENCE [LARGE SCALE GENOMIC DNA]</scope>
    <source>
        <strain evidence="4 5">JCM 3324</strain>
    </source>
</reference>
<feature type="domain" description="DUF2382" evidence="3">
    <location>
        <begin position="226"/>
        <end position="335"/>
    </location>
</feature>
<organism evidence="4 5">
    <name type="scientific">Nonomuraea salmonea</name>
    <dbReference type="NCBI Taxonomy" id="46181"/>
    <lineage>
        <taxon>Bacteria</taxon>
        <taxon>Bacillati</taxon>
        <taxon>Actinomycetota</taxon>
        <taxon>Actinomycetes</taxon>
        <taxon>Streptosporangiales</taxon>
        <taxon>Streptosporangiaceae</taxon>
        <taxon>Nonomuraea</taxon>
    </lineage>
</organism>
<accession>A0ABV5NKB0</accession>